<proteinExistence type="predicted"/>
<dbReference type="RefSeq" id="WP_173075684.1">
    <property type="nucleotide sequence ID" value="NZ_BAABJB010000027.1"/>
</dbReference>
<sequence length="343" mass="35581">MRHIPDEHLDDVVRQVVLANDPFRGMPAPPPQASPAELRARAEAGGRHTMAGRPGLGRWVPPVAASVLVVVATAAAAILAGVLARGADDPAPQAGVPTPSGTSGAPPPAPRPLSIPRTGDPVAVRTHLDALADAARRAPATPVAGAYTYVRVRTWTAGPSGQAPPAARDEQLWWAADRSGRRLVTAAGAAHSEQTTYEAGKVPVVVEVPSAQAALLAFQLADEHPLAEGPQGRLRAVADLYRFHDLDPAQRAAALQVLADTDGLDYRGQVVDREGRGGVAISVDSDGGATRDVAIFDPATGRLLSYEQVAPLGSPSSRTRAPVLVAYVLYLAAGRVDQPGVVL</sequence>
<evidence type="ECO:0000256" key="1">
    <source>
        <dbReference type="SAM" id="MobiDB-lite"/>
    </source>
</evidence>
<name>A0A6V8L6V0_9ACTN</name>
<evidence type="ECO:0008006" key="4">
    <source>
        <dbReference type="Google" id="ProtNLM"/>
    </source>
</evidence>
<accession>A0A6V8L6V0</accession>
<protein>
    <recommendedName>
        <fullName evidence="4">CU044_5270 family protein</fullName>
    </recommendedName>
</protein>
<comment type="caution">
    <text evidence="2">The sequence shown here is derived from an EMBL/GenBank/DDBJ whole genome shotgun (WGS) entry which is preliminary data.</text>
</comment>
<reference evidence="2 3" key="2">
    <citation type="submission" date="2020-03" db="EMBL/GenBank/DDBJ databases">
        <authorList>
            <person name="Ichikawa N."/>
            <person name="Kimura A."/>
            <person name="Kitahashi Y."/>
            <person name="Uohara A."/>
        </authorList>
    </citation>
    <scope>NUCLEOTIDE SEQUENCE [LARGE SCALE GENOMIC DNA]</scope>
    <source>
        <strain evidence="2 3">NBRC 108638</strain>
    </source>
</reference>
<dbReference type="Proteomes" id="UP000482960">
    <property type="component" value="Unassembled WGS sequence"/>
</dbReference>
<dbReference type="AlphaFoldDB" id="A0A6V8L6V0"/>
<gene>
    <name evidence="2" type="ORF">Prum_020170</name>
</gene>
<dbReference type="EMBL" id="BLPG01000001">
    <property type="protein sequence ID" value="GFJ88375.1"/>
    <property type="molecule type" value="Genomic_DNA"/>
</dbReference>
<feature type="region of interest" description="Disordered" evidence="1">
    <location>
        <begin position="88"/>
        <end position="120"/>
    </location>
</feature>
<organism evidence="2 3">
    <name type="scientific">Phytohabitans rumicis</name>
    <dbReference type="NCBI Taxonomy" id="1076125"/>
    <lineage>
        <taxon>Bacteria</taxon>
        <taxon>Bacillati</taxon>
        <taxon>Actinomycetota</taxon>
        <taxon>Actinomycetes</taxon>
        <taxon>Micromonosporales</taxon>
        <taxon>Micromonosporaceae</taxon>
    </lineage>
</organism>
<keyword evidence="3" id="KW-1185">Reference proteome</keyword>
<evidence type="ECO:0000313" key="3">
    <source>
        <dbReference type="Proteomes" id="UP000482960"/>
    </source>
</evidence>
<evidence type="ECO:0000313" key="2">
    <source>
        <dbReference type="EMBL" id="GFJ88375.1"/>
    </source>
</evidence>
<reference evidence="2 3" key="1">
    <citation type="submission" date="2020-03" db="EMBL/GenBank/DDBJ databases">
        <title>Whole genome shotgun sequence of Phytohabitans rumicis NBRC 108638.</title>
        <authorList>
            <person name="Komaki H."/>
            <person name="Tamura T."/>
        </authorList>
    </citation>
    <scope>NUCLEOTIDE SEQUENCE [LARGE SCALE GENOMIC DNA]</scope>
    <source>
        <strain evidence="2 3">NBRC 108638</strain>
    </source>
</reference>